<gene>
    <name evidence="3" type="ORF">EV384_4090</name>
</gene>
<dbReference type="EMBL" id="SHLD01000001">
    <property type="protein sequence ID" value="RZU75543.1"/>
    <property type="molecule type" value="Genomic_DNA"/>
</dbReference>
<keyword evidence="4" id="KW-1185">Reference proteome</keyword>
<evidence type="ECO:0000313" key="3">
    <source>
        <dbReference type="EMBL" id="RZU75543.1"/>
    </source>
</evidence>
<proteinExistence type="predicted"/>
<evidence type="ECO:0000313" key="4">
    <source>
        <dbReference type="Proteomes" id="UP000294114"/>
    </source>
</evidence>
<keyword evidence="2" id="KW-0812">Transmembrane</keyword>
<name>A0A4Q8BEA6_9ACTN</name>
<comment type="caution">
    <text evidence="3">The sequence shown here is derived from an EMBL/GenBank/DDBJ whole genome shotgun (WGS) entry which is preliminary data.</text>
</comment>
<feature type="transmembrane region" description="Helical" evidence="2">
    <location>
        <begin position="141"/>
        <end position="174"/>
    </location>
</feature>
<feature type="region of interest" description="Disordered" evidence="1">
    <location>
        <begin position="21"/>
        <end position="43"/>
    </location>
</feature>
<evidence type="ECO:0000256" key="1">
    <source>
        <dbReference type="SAM" id="MobiDB-lite"/>
    </source>
</evidence>
<accession>A0A4Q8BEA6</accession>
<dbReference type="Proteomes" id="UP000294114">
    <property type="component" value="Unassembled WGS sequence"/>
</dbReference>
<keyword evidence="2" id="KW-0472">Membrane</keyword>
<organism evidence="3 4">
    <name type="scientific">Micromonospora kangleipakensis</name>
    <dbReference type="NCBI Taxonomy" id="1077942"/>
    <lineage>
        <taxon>Bacteria</taxon>
        <taxon>Bacillati</taxon>
        <taxon>Actinomycetota</taxon>
        <taxon>Actinomycetes</taxon>
        <taxon>Micromonosporales</taxon>
        <taxon>Micromonosporaceae</taxon>
        <taxon>Micromonospora</taxon>
    </lineage>
</organism>
<reference evidence="3 4" key="1">
    <citation type="submission" date="2019-02" db="EMBL/GenBank/DDBJ databases">
        <title>Sequencing the genomes of 1000 actinobacteria strains.</title>
        <authorList>
            <person name="Klenk H.-P."/>
        </authorList>
    </citation>
    <scope>NUCLEOTIDE SEQUENCE [LARGE SCALE GENOMIC DNA]</scope>
    <source>
        <strain evidence="3 4">DSM 45612</strain>
    </source>
</reference>
<sequence>MSARDSARLAAGSWPALPTMAGGPLVRAVGRPGSASDSDPSARGVHLSAYDGITSGTGTVVSRGRLPSDTEEIIISAEPGIPNLAELREEIERDRVLLGSLPQGADEYRRLRRKITRNTAKLHEYEELGDRRRVEVGYTGLLFVLVGGIVTCAGWGSWWVLLGFGMLLLGVYWADRLRPSRDSRLIRG</sequence>
<dbReference type="AlphaFoldDB" id="A0A4Q8BEA6"/>
<evidence type="ECO:0000256" key="2">
    <source>
        <dbReference type="SAM" id="Phobius"/>
    </source>
</evidence>
<keyword evidence="2" id="KW-1133">Transmembrane helix</keyword>
<protein>
    <submittedName>
        <fullName evidence="3">Uncharacterized protein</fullName>
    </submittedName>
</protein>